<dbReference type="Pfam" id="PF25272">
    <property type="entry name" value="VERL_C"/>
    <property type="match status" value="1"/>
</dbReference>
<dbReference type="PROSITE" id="PS50041">
    <property type="entry name" value="C_TYPE_LECTIN_2"/>
    <property type="match status" value="1"/>
</dbReference>
<keyword evidence="2" id="KW-0472">Membrane</keyword>
<keyword evidence="3" id="KW-0732">Signal</keyword>
<dbReference type="SMART" id="SM00034">
    <property type="entry name" value="CLECT"/>
    <property type="match status" value="1"/>
</dbReference>
<keyword evidence="2" id="KW-0812">Transmembrane</keyword>
<dbReference type="SUPFAM" id="SSF56436">
    <property type="entry name" value="C-type lectin-like"/>
    <property type="match status" value="1"/>
</dbReference>
<evidence type="ECO:0000256" key="2">
    <source>
        <dbReference type="SAM" id="Phobius"/>
    </source>
</evidence>
<evidence type="ECO:0000259" key="4">
    <source>
        <dbReference type="PROSITE" id="PS50041"/>
    </source>
</evidence>
<reference evidence="6" key="1">
    <citation type="submission" date="2014-12" db="EMBL/GenBank/DDBJ databases">
        <title>Insight into the proteome of Arion vulgaris.</title>
        <authorList>
            <person name="Aradska J."/>
            <person name="Bulat T."/>
            <person name="Smidak R."/>
            <person name="Sarate P."/>
            <person name="Gangsoo J."/>
            <person name="Sialana F."/>
            <person name="Bilban M."/>
            <person name="Lubec G."/>
        </authorList>
    </citation>
    <scope>NUCLEOTIDE SEQUENCE</scope>
    <source>
        <tissue evidence="6">Skin</tissue>
    </source>
</reference>
<evidence type="ECO:0000256" key="3">
    <source>
        <dbReference type="SAM" id="SignalP"/>
    </source>
</evidence>
<dbReference type="InterPro" id="IPR001304">
    <property type="entry name" value="C-type_lectin-like"/>
</dbReference>
<dbReference type="InterPro" id="IPR057371">
    <property type="entry name" value="VERL_C"/>
</dbReference>
<dbReference type="EMBL" id="HACG01028698">
    <property type="protein sequence ID" value="CEK75563.1"/>
    <property type="molecule type" value="Transcribed_RNA"/>
</dbReference>
<organism evidence="6">
    <name type="scientific">Arion vulgaris</name>
    <dbReference type="NCBI Taxonomy" id="1028688"/>
    <lineage>
        <taxon>Eukaryota</taxon>
        <taxon>Metazoa</taxon>
        <taxon>Spiralia</taxon>
        <taxon>Lophotrochozoa</taxon>
        <taxon>Mollusca</taxon>
        <taxon>Gastropoda</taxon>
        <taxon>Heterobranchia</taxon>
        <taxon>Euthyneura</taxon>
        <taxon>Panpulmonata</taxon>
        <taxon>Eupulmonata</taxon>
        <taxon>Stylommatophora</taxon>
        <taxon>Helicina</taxon>
        <taxon>Arionoidea</taxon>
        <taxon>Arionidae</taxon>
        <taxon>Arion</taxon>
    </lineage>
</organism>
<evidence type="ECO:0000313" key="6">
    <source>
        <dbReference type="EMBL" id="CEK75563.1"/>
    </source>
</evidence>
<dbReference type="InterPro" id="IPR042235">
    <property type="entry name" value="ZP-C_dom"/>
</dbReference>
<feature type="transmembrane region" description="Helical" evidence="2">
    <location>
        <begin position="579"/>
        <end position="598"/>
    </location>
</feature>
<feature type="compositionally biased region" description="Basic and acidic residues" evidence="1">
    <location>
        <begin position="509"/>
        <end position="526"/>
    </location>
</feature>
<feature type="region of interest" description="Disordered" evidence="1">
    <location>
        <begin position="509"/>
        <end position="557"/>
    </location>
</feature>
<sequence length="634" mass="71428">MEKSYNIKGLLLCFLVTLCASWISGTESDALNLTSLADPKENIKEEDNNFWDCPFGWISYSSNNEVKCLWLDKQPRTFDDARTHCSSSGGDLVIFPRSEKETFVKSIAQSGGSGEYWIGLSKPTGYDKSFRWQSIYTEIKEGAESLPSQMRYYYGYSAQCVYIHSLDNTLELDNCESEYASICEKEASCKTGHFGSRCERECHCVGELCSNKTTHHTEDVICKYGCQRNWMGAACDKEKQNPDVKYYCINSPGENGKYVDIHIFTKGVHYRAIYGLTSTGSRGDWCNSTTFDSSDDTYVLTTIRIPVDDNIIEQISTGMCVGKQLSENIFSWAIVVKENDGILLNHDLVVNVTCNFNVADSLIRSDKYSIHGEPRHVQQETFTPESIQDDVILQVVNAFSGEAVTEAEIGSTVVLQIKYGLQKGTGLKGVFPYNCIASSLDGKNIKQLLNAVGCQSPNSPLQPFTRTDKNKVVTPWFSLFAFEDEQSVTFQCSFKLCFTDDCNVGCKESQRSRRDTQDQKDEERHSTTRTIRVLPSIPAQKSSNDNHNPEYQPGRGGASAPAGYEVGPFVYLNPVTCTLFLLILLIFMCMYIAFLRTLRKSVYDIRKEIEIKRSRDKFLHCGCAQQKDRDYIVA</sequence>
<dbReference type="InterPro" id="IPR001507">
    <property type="entry name" value="ZP_dom"/>
</dbReference>
<dbReference type="PROSITE" id="PS51034">
    <property type="entry name" value="ZP_2"/>
    <property type="match status" value="1"/>
</dbReference>
<evidence type="ECO:0000259" key="5">
    <source>
        <dbReference type="PROSITE" id="PS51034"/>
    </source>
</evidence>
<name>A0A0B7A451_9EUPU</name>
<dbReference type="InterPro" id="IPR039689">
    <property type="entry name" value="CD72"/>
</dbReference>
<dbReference type="GO" id="GO:0004888">
    <property type="term" value="F:transmembrane signaling receptor activity"/>
    <property type="evidence" value="ECO:0007669"/>
    <property type="project" value="InterPro"/>
</dbReference>
<dbReference type="InterPro" id="IPR016187">
    <property type="entry name" value="CTDL_fold"/>
</dbReference>
<dbReference type="Gene3D" id="2.60.40.4100">
    <property type="entry name" value="Zona pellucida, ZP-C domain"/>
    <property type="match status" value="1"/>
</dbReference>
<dbReference type="InterPro" id="IPR016186">
    <property type="entry name" value="C-type_lectin-like/link_sf"/>
</dbReference>
<dbReference type="AlphaFoldDB" id="A0A0B7A451"/>
<feature type="signal peptide" evidence="3">
    <location>
        <begin position="1"/>
        <end position="28"/>
    </location>
</feature>
<dbReference type="CDD" id="cd00037">
    <property type="entry name" value="CLECT"/>
    <property type="match status" value="1"/>
</dbReference>
<keyword evidence="2" id="KW-1133">Transmembrane helix</keyword>
<feature type="domain" description="C-type lectin" evidence="4">
    <location>
        <begin position="64"/>
        <end position="184"/>
    </location>
</feature>
<feature type="domain" description="ZP" evidence="5">
    <location>
        <begin position="247"/>
        <end position="513"/>
    </location>
</feature>
<gene>
    <name evidence="6" type="primary">ORF96049</name>
</gene>
<evidence type="ECO:0000256" key="1">
    <source>
        <dbReference type="SAM" id="MobiDB-lite"/>
    </source>
</evidence>
<feature type="chain" id="PRO_5002124043" description="ZP domain-containing protein" evidence="3">
    <location>
        <begin position="29"/>
        <end position="634"/>
    </location>
</feature>
<proteinExistence type="predicted"/>
<dbReference type="GO" id="GO:0005886">
    <property type="term" value="C:plasma membrane"/>
    <property type="evidence" value="ECO:0007669"/>
    <property type="project" value="InterPro"/>
</dbReference>
<dbReference type="Gene3D" id="3.10.100.10">
    <property type="entry name" value="Mannose-Binding Protein A, subunit A"/>
    <property type="match status" value="1"/>
</dbReference>
<dbReference type="Pfam" id="PF00059">
    <property type="entry name" value="Lectin_C"/>
    <property type="match status" value="1"/>
</dbReference>
<evidence type="ECO:0008006" key="7">
    <source>
        <dbReference type="Google" id="ProtNLM"/>
    </source>
</evidence>
<dbReference type="PANTHER" id="PTHR15028">
    <property type="entry name" value="CD72-RELATED"/>
    <property type="match status" value="1"/>
</dbReference>
<dbReference type="PANTHER" id="PTHR15028:SF6">
    <property type="entry name" value="B-CELL DIFFERENTIATION ANTIGEN CD72"/>
    <property type="match status" value="1"/>
</dbReference>
<protein>
    <recommendedName>
        <fullName evidence="7">ZP domain-containing protein</fullName>
    </recommendedName>
</protein>
<accession>A0A0B7A451</accession>